<keyword evidence="7" id="KW-1185">Reference proteome</keyword>
<dbReference type="Gene3D" id="1.20.5.110">
    <property type="match status" value="1"/>
</dbReference>
<dbReference type="PROSITE" id="PS50192">
    <property type="entry name" value="T_SNARE"/>
    <property type="match status" value="1"/>
</dbReference>
<dbReference type="GO" id="GO:0005484">
    <property type="term" value="F:SNAP receptor activity"/>
    <property type="evidence" value="ECO:0007669"/>
    <property type="project" value="TreeGrafter"/>
</dbReference>
<keyword evidence="4" id="KW-0812">Transmembrane</keyword>
<dbReference type="SUPFAM" id="SSF47661">
    <property type="entry name" value="t-snare proteins"/>
    <property type="match status" value="1"/>
</dbReference>
<dbReference type="InterPro" id="IPR045242">
    <property type="entry name" value="Syntaxin"/>
</dbReference>
<dbReference type="PANTHER" id="PTHR19957:SF307">
    <property type="entry name" value="PROTEIN SSO1-RELATED"/>
    <property type="match status" value="1"/>
</dbReference>
<dbReference type="GO" id="GO:0006886">
    <property type="term" value="P:intracellular protein transport"/>
    <property type="evidence" value="ECO:0007669"/>
    <property type="project" value="TreeGrafter"/>
</dbReference>
<comment type="caution">
    <text evidence="6">The sequence shown here is derived from an EMBL/GenBank/DDBJ whole genome shotgun (WGS) entry which is preliminary data.</text>
</comment>
<evidence type="ECO:0000256" key="4">
    <source>
        <dbReference type="SAM" id="Phobius"/>
    </source>
</evidence>
<dbReference type="GO" id="GO:0000149">
    <property type="term" value="F:SNARE binding"/>
    <property type="evidence" value="ECO:0007669"/>
    <property type="project" value="TreeGrafter"/>
</dbReference>
<name>A0AAD7CN61_MYCRO</name>
<dbReference type="GO" id="GO:0006887">
    <property type="term" value="P:exocytosis"/>
    <property type="evidence" value="ECO:0007669"/>
    <property type="project" value="TreeGrafter"/>
</dbReference>
<dbReference type="CDD" id="cd15849">
    <property type="entry name" value="SNARE_Sso1"/>
    <property type="match status" value="1"/>
</dbReference>
<dbReference type="GO" id="GO:0031201">
    <property type="term" value="C:SNARE complex"/>
    <property type="evidence" value="ECO:0007669"/>
    <property type="project" value="TreeGrafter"/>
</dbReference>
<dbReference type="PANTHER" id="PTHR19957">
    <property type="entry name" value="SYNTAXIN"/>
    <property type="match status" value="1"/>
</dbReference>
<evidence type="ECO:0000313" key="7">
    <source>
        <dbReference type="Proteomes" id="UP001221757"/>
    </source>
</evidence>
<feature type="compositionally biased region" description="Basic and acidic residues" evidence="3">
    <location>
        <begin position="81"/>
        <end position="90"/>
    </location>
</feature>
<dbReference type="GO" id="GO:0048278">
    <property type="term" value="P:vesicle docking"/>
    <property type="evidence" value="ECO:0007669"/>
    <property type="project" value="TreeGrafter"/>
</dbReference>
<comment type="subcellular location">
    <subcellularLocation>
        <location evidence="1">Membrane</location>
        <topology evidence="1">Single-pass type IV membrane protein</topology>
    </subcellularLocation>
</comment>
<dbReference type="InterPro" id="IPR000727">
    <property type="entry name" value="T_SNARE_dom"/>
</dbReference>
<dbReference type="EMBL" id="JARKIE010000321">
    <property type="protein sequence ID" value="KAJ7654359.1"/>
    <property type="molecule type" value="Genomic_DNA"/>
</dbReference>
<gene>
    <name evidence="6" type="ORF">B0H17DRAFT_385903</name>
</gene>
<reference evidence="6" key="1">
    <citation type="submission" date="2023-03" db="EMBL/GenBank/DDBJ databases">
        <title>Massive genome expansion in bonnet fungi (Mycena s.s.) driven by repeated elements and novel gene families across ecological guilds.</title>
        <authorList>
            <consortium name="Lawrence Berkeley National Laboratory"/>
            <person name="Harder C.B."/>
            <person name="Miyauchi S."/>
            <person name="Viragh M."/>
            <person name="Kuo A."/>
            <person name="Thoen E."/>
            <person name="Andreopoulos B."/>
            <person name="Lu D."/>
            <person name="Skrede I."/>
            <person name="Drula E."/>
            <person name="Henrissat B."/>
            <person name="Morin E."/>
            <person name="Kohler A."/>
            <person name="Barry K."/>
            <person name="LaButti K."/>
            <person name="Morin E."/>
            <person name="Salamov A."/>
            <person name="Lipzen A."/>
            <person name="Mereny Z."/>
            <person name="Hegedus B."/>
            <person name="Baldrian P."/>
            <person name="Stursova M."/>
            <person name="Weitz H."/>
            <person name="Taylor A."/>
            <person name="Grigoriev I.V."/>
            <person name="Nagy L.G."/>
            <person name="Martin F."/>
            <person name="Kauserud H."/>
        </authorList>
    </citation>
    <scope>NUCLEOTIDE SEQUENCE</scope>
    <source>
        <strain evidence="6">CBHHK067</strain>
    </source>
</reference>
<feature type="domain" description="T-SNARE coiled-coil homology" evidence="5">
    <location>
        <begin position="156"/>
        <end position="218"/>
    </location>
</feature>
<comment type="similarity">
    <text evidence="2">Belongs to the syntaxin family.</text>
</comment>
<keyword evidence="4" id="KW-0472">Membrane</keyword>
<evidence type="ECO:0000256" key="2">
    <source>
        <dbReference type="ARBA" id="ARBA00009063"/>
    </source>
</evidence>
<evidence type="ECO:0000256" key="3">
    <source>
        <dbReference type="SAM" id="MobiDB-lite"/>
    </source>
</evidence>
<evidence type="ECO:0000256" key="1">
    <source>
        <dbReference type="ARBA" id="ARBA00004211"/>
    </source>
</evidence>
<organism evidence="6 7">
    <name type="scientific">Mycena rosella</name>
    <name type="common">Pink bonnet</name>
    <name type="synonym">Agaricus rosellus</name>
    <dbReference type="NCBI Taxonomy" id="1033263"/>
    <lineage>
        <taxon>Eukaryota</taxon>
        <taxon>Fungi</taxon>
        <taxon>Dikarya</taxon>
        <taxon>Basidiomycota</taxon>
        <taxon>Agaricomycotina</taxon>
        <taxon>Agaricomycetes</taxon>
        <taxon>Agaricomycetidae</taxon>
        <taxon>Agaricales</taxon>
        <taxon>Marasmiineae</taxon>
        <taxon>Mycenaceae</taxon>
        <taxon>Mycena</taxon>
    </lineage>
</organism>
<protein>
    <submittedName>
        <fullName evidence="6">t-SNARE</fullName>
    </submittedName>
</protein>
<dbReference type="Proteomes" id="UP001221757">
    <property type="component" value="Unassembled WGS sequence"/>
</dbReference>
<evidence type="ECO:0000313" key="6">
    <source>
        <dbReference type="EMBL" id="KAJ7654359.1"/>
    </source>
</evidence>
<dbReference type="GO" id="GO:0005886">
    <property type="term" value="C:plasma membrane"/>
    <property type="evidence" value="ECO:0007669"/>
    <property type="project" value="TreeGrafter"/>
</dbReference>
<accession>A0AAD7CN61</accession>
<proteinExistence type="inferred from homology"/>
<feature type="region of interest" description="Disordered" evidence="3">
    <location>
        <begin position="1"/>
        <end position="27"/>
    </location>
</feature>
<feature type="transmembrane region" description="Helical" evidence="4">
    <location>
        <begin position="230"/>
        <end position="250"/>
    </location>
</feature>
<feature type="compositionally biased region" description="Low complexity" evidence="3">
    <location>
        <begin position="8"/>
        <end position="19"/>
    </location>
</feature>
<evidence type="ECO:0000259" key="5">
    <source>
        <dbReference type="PROSITE" id="PS50192"/>
    </source>
</evidence>
<dbReference type="GO" id="GO:0012505">
    <property type="term" value="C:endomembrane system"/>
    <property type="evidence" value="ECO:0007669"/>
    <property type="project" value="TreeGrafter"/>
</dbReference>
<dbReference type="AlphaFoldDB" id="A0AAD7CN61"/>
<feature type="region of interest" description="Disordered" evidence="3">
    <location>
        <begin position="81"/>
        <end position="100"/>
    </location>
</feature>
<dbReference type="GO" id="GO:0006906">
    <property type="term" value="P:vesicle fusion"/>
    <property type="evidence" value="ECO:0007669"/>
    <property type="project" value="TreeGrafter"/>
</dbReference>
<sequence>MATDRMAAYRAQRQGGQQADGPSHELTTLDANGNGAGESLDGMPAFLAEASSVQDAIAAFNASITRISALNTRSLDALTDDGHAPPHEIHGGAADLPAGRTGVPREVTAARRAAVSDSETRRNAGEITEVISGGGDQVFMQALTTSPRYAQSRSAYQEVQARAQDLKKMEQTLGELAQLFSDMATLVEQQDETVVAIEDTAIDVEKNAAEGLEQTTIAVRFARAARKKRYICLCITLVVAAILASCSLLFSRKKLGGCAGLRCGCGCVYVWSWGISGVGVSRTTRTRHGHYAFSDRTLYL</sequence>
<keyword evidence="4" id="KW-1133">Transmembrane helix</keyword>
<dbReference type="SMART" id="SM00397">
    <property type="entry name" value="t_SNARE"/>
    <property type="match status" value="1"/>
</dbReference>
<dbReference type="InterPro" id="IPR010989">
    <property type="entry name" value="SNARE"/>
</dbReference>